<dbReference type="Proteomes" id="UP000295198">
    <property type="component" value="Unassembled WGS sequence"/>
</dbReference>
<comment type="caution">
    <text evidence="5">The sequence shown here is derived from an EMBL/GenBank/DDBJ whole genome shotgun (WGS) entry which is preliminary data.</text>
</comment>
<evidence type="ECO:0000259" key="4">
    <source>
        <dbReference type="PROSITE" id="PS50977"/>
    </source>
</evidence>
<evidence type="ECO:0000313" key="6">
    <source>
        <dbReference type="Proteomes" id="UP000295198"/>
    </source>
</evidence>
<dbReference type="InterPro" id="IPR036271">
    <property type="entry name" value="Tet_transcr_reg_TetR-rel_C_sf"/>
</dbReference>
<sequence>MSLMARPKEQAARRQELVAAAGRAIVERGVRGLRVKDVAAQAGISAGLVSYYYPDLGDLLVDVHEHSVDRFYWSRMRQVEGVPDSPGRLRALAGGGLPSGPDDELCLMLYELHLHAARDRTHAALMTSLFDREVSLYVMVLQQGEAAGELVLAAPALDVATNAVALEDAYGLHIVARNTRVDPRRARVLLLSYLAQATGADLGSGDELASSARTTPRDAQG</sequence>
<dbReference type="Pfam" id="PF00440">
    <property type="entry name" value="TetR_N"/>
    <property type="match status" value="1"/>
</dbReference>
<evidence type="ECO:0000313" key="5">
    <source>
        <dbReference type="EMBL" id="RYP87730.1"/>
    </source>
</evidence>
<keyword evidence="1 2" id="KW-0238">DNA-binding</keyword>
<dbReference type="SUPFAM" id="SSF46689">
    <property type="entry name" value="Homeodomain-like"/>
    <property type="match status" value="1"/>
</dbReference>
<gene>
    <name evidence="5" type="ORF">EKO23_04885</name>
</gene>
<name>A0A4Q4ZHN1_9ACTN</name>
<dbReference type="EMBL" id="SDKM01000005">
    <property type="protein sequence ID" value="RYP87730.1"/>
    <property type="molecule type" value="Genomic_DNA"/>
</dbReference>
<protein>
    <submittedName>
        <fullName evidence="5">TetR/AcrR family transcriptional regulator</fullName>
    </submittedName>
</protein>
<evidence type="ECO:0000256" key="2">
    <source>
        <dbReference type="PROSITE-ProRule" id="PRU00335"/>
    </source>
</evidence>
<dbReference type="GO" id="GO:0003700">
    <property type="term" value="F:DNA-binding transcription factor activity"/>
    <property type="evidence" value="ECO:0007669"/>
    <property type="project" value="TreeGrafter"/>
</dbReference>
<feature type="domain" description="HTH tetR-type" evidence="4">
    <location>
        <begin position="11"/>
        <end position="71"/>
    </location>
</feature>
<dbReference type="AlphaFoldDB" id="A0A4Q4ZHN1"/>
<accession>A0A4Q4ZHN1</accession>
<dbReference type="GO" id="GO:0000976">
    <property type="term" value="F:transcription cis-regulatory region binding"/>
    <property type="evidence" value="ECO:0007669"/>
    <property type="project" value="TreeGrafter"/>
</dbReference>
<dbReference type="SUPFAM" id="SSF48498">
    <property type="entry name" value="Tetracyclin repressor-like, C-terminal domain"/>
    <property type="match status" value="1"/>
</dbReference>
<dbReference type="InterPro" id="IPR050109">
    <property type="entry name" value="HTH-type_TetR-like_transc_reg"/>
</dbReference>
<organism evidence="5 6">
    <name type="scientific">Nocardioides guangzhouensis</name>
    <dbReference type="NCBI Taxonomy" id="2497878"/>
    <lineage>
        <taxon>Bacteria</taxon>
        <taxon>Bacillati</taxon>
        <taxon>Actinomycetota</taxon>
        <taxon>Actinomycetes</taxon>
        <taxon>Propionibacteriales</taxon>
        <taxon>Nocardioidaceae</taxon>
        <taxon>Nocardioides</taxon>
    </lineage>
</organism>
<dbReference type="OrthoDB" id="3288227at2"/>
<proteinExistence type="predicted"/>
<dbReference type="PANTHER" id="PTHR30055">
    <property type="entry name" value="HTH-TYPE TRANSCRIPTIONAL REGULATOR RUTR"/>
    <property type="match status" value="1"/>
</dbReference>
<dbReference type="PANTHER" id="PTHR30055:SF231">
    <property type="entry name" value="TRANSCRIPTIONAL REGULATORY PROTEIN (PROBABLY DEOR-FAMILY)-RELATED"/>
    <property type="match status" value="1"/>
</dbReference>
<dbReference type="InterPro" id="IPR001647">
    <property type="entry name" value="HTH_TetR"/>
</dbReference>
<evidence type="ECO:0000256" key="1">
    <source>
        <dbReference type="ARBA" id="ARBA00023125"/>
    </source>
</evidence>
<feature type="region of interest" description="Disordered" evidence="3">
    <location>
        <begin position="202"/>
        <end position="221"/>
    </location>
</feature>
<feature type="DNA-binding region" description="H-T-H motif" evidence="2">
    <location>
        <begin position="34"/>
        <end position="53"/>
    </location>
</feature>
<keyword evidence="6" id="KW-1185">Reference proteome</keyword>
<dbReference type="InterPro" id="IPR009057">
    <property type="entry name" value="Homeodomain-like_sf"/>
</dbReference>
<evidence type="ECO:0000256" key="3">
    <source>
        <dbReference type="SAM" id="MobiDB-lite"/>
    </source>
</evidence>
<dbReference type="PROSITE" id="PS50977">
    <property type="entry name" value="HTH_TETR_2"/>
    <property type="match status" value="1"/>
</dbReference>
<dbReference type="Gene3D" id="1.10.357.10">
    <property type="entry name" value="Tetracycline Repressor, domain 2"/>
    <property type="match status" value="1"/>
</dbReference>
<reference evidence="5 6" key="1">
    <citation type="submission" date="2019-01" db="EMBL/GenBank/DDBJ databases">
        <title>Nocardioides guangzhouensis sp. nov., an actinobacterium isolated from soil.</title>
        <authorList>
            <person name="Fu Y."/>
            <person name="Cai Y."/>
            <person name="Lin Z."/>
            <person name="Chen P."/>
        </authorList>
    </citation>
    <scope>NUCLEOTIDE SEQUENCE [LARGE SCALE GENOMIC DNA]</scope>
    <source>
        <strain evidence="5 6">130</strain>
    </source>
</reference>